<dbReference type="Proteomes" id="UP001234178">
    <property type="component" value="Unassembled WGS sequence"/>
</dbReference>
<reference evidence="1 2" key="1">
    <citation type="journal article" date="2023" name="Nucleic Acids Res.">
        <title>The hologenome of Daphnia magna reveals possible DNA methylation and microbiome-mediated evolution of the host genome.</title>
        <authorList>
            <person name="Chaturvedi A."/>
            <person name="Li X."/>
            <person name="Dhandapani V."/>
            <person name="Marshall H."/>
            <person name="Kissane S."/>
            <person name="Cuenca-Cambronero M."/>
            <person name="Asole G."/>
            <person name="Calvet F."/>
            <person name="Ruiz-Romero M."/>
            <person name="Marangio P."/>
            <person name="Guigo R."/>
            <person name="Rago D."/>
            <person name="Mirbahai L."/>
            <person name="Eastwood N."/>
            <person name="Colbourne J.K."/>
            <person name="Zhou J."/>
            <person name="Mallon E."/>
            <person name="Orsini L."/>
        </authorList>
    </citation>
    <scope>NUCLEOTIDE SEQUENCE [LARGE SCALE GENOMIC DNA]</scope>
    <source>
        <strain evidence="1">LRV0_1</strain>
    </source>
</reference>
<proteinExistence type="predicted"/>
<name>A0ABR0AFF1_9CRUS</name>
<sequence>MATVVDENVKTLFNFFPNTYSIHLIRSKTVTSTHGLACGGGVVAPRDVEWDGPTWEKHQIPTPASHNVSVALTSVESSRVFEAVHIAPIHSEV</sequence>
<keyword evidence="2" id="KW-1185">Reference proteome</keyword>
<evidence type="ECO:0000313" key="2">
    <source>
        <dbReference type="Proteomes" id="UP001234178"/>
    </source>
</evidence>
<accession>A0ABR0AFF1</accession>
<organism evidence="1 2">
    <name type="scientific">Daphnia magna</name>
    <dbReference type="NCBI Taxonomy" id="35525"/>
    <lineage>
        <taxon>Eukaryota</taxon>
        <taxon>Metazoa</taxon>
        <taxon>Ecdysozoa</taxon>
        <taxon>Arthropoda</taxon>
        <taxon>Crustacea</taxon>
        <taxon>Branchiopoda</taxon>
        <taxon>Diplostraca</taxon>
        <taxon>Cladocera</taxon>
        <taxon>Anomopoda</taxon>
        <taxon>Daphniidae</taxon>
        <taxon>Daphnia</taxon>
    </lineage>
</organism>
<evidence type="ECO:0000313" key="1">
    <source>
        <dbReference type="EMBL" id="KAK4023841.1"/>
    </source>
</evidence>
<dbReference type="EMBL" id="JAOYFB010000037">
    <property type="protein sequence ID" value="KAK4023841.1"/>
    <property type="molecule type" value="Genomic_DNA"/>
</dbReference>
<comment type="caution">
    <text evidence="1">The sequence shown here is derived from an EMBL/GenBank/DDBJ whole genome shotgun (WGS) entry which is preliminary data.</text>
</comment>
<protein>
    <submittedName>
        <fullName evidence="1">Uncharacterized protein</fullName>
    </submittedName>
</protein>
<gene>
    <name evidence="1" type="ORF">OUZ56_009236</name>
</gene>